<feature type="binding site" evidence="5">
    <location>
        <position position="304"/>
    </location>
    <ligand>
        <name>S-adenosyl-L-methionine</name>
        <dbReference type="ChEBI" id="CHEBI:59789"/>
    </ligand>
</feature>
<evidence type="ECO:0000256" key="2">
    <source>
        <dbReference type="ARBA" id="ARBA00022679"/>
    </source>
</evidence>
<dbReference type="InterPro" id="IPR029063">
    <property type="entry name" value="SAM-dependent_MTases_sf"/>
</dbReference>
<keyword evidence="3 5" id="KW-0949">S-adenosyl-L-methionine</keyword>
<dbReference type="InterPro" id="IPR023267">
    <property type="entry name" value="RCMT"/>
</dbReference>
<proteinExistence type="inferred from homology"/>
<dbReference type="InterPro" id="IPR049560">
    <property type="entry name" value="MeTrfase_RsmB-F_NOP2_cat"/>
</dbReference>
<feature type="active site" description="Nucleophile" evidence="5">
    <location>
        <position position="357"/>
    </location>
</feature>
<feature type="domain" description="SAM-dependent MTase RsmB/NOP-type" evidence="6">
    <location>
        <begin position="151"/>
        <end position="404"/>
    </location>
</feature>
<gene>
    <name evidence="7" type="ORF">SAMN04488118_103294</name>
</gene>
<dbReference type="GO" id="GO:0008173">
    <property type="term" value="F:RNA methyltransferase activity"/>
    <property type="evidence" value="ECO:0007669"/>
    <property type="project" value="InterPro"/>
</dbReference>
<dbReference type="InterPro" id="IPR054728">
    <property type="entry name" value="RsmB-like_ferredoxin"/>
</dbReference>
<evidence type="ECO:0000259" key="6">
    <source>
        <dbReference type="PROSITE" id="PS51686"/>
    </source>
</evidence>
<keyword evidence="2 5" id="KW-0808">Transferase</keyword>
<name>A0A1G5QAZ7_9RHOB</name>
<comment type="caution">
    <text evidence="5">Lacks conserved residue(s) required for the propagation of feature annotation.</text>
</comment>
<dbReference type="PANTHER" id="PTHR22807">
    <property type="entry name" value="NOP2 YEAST -RELATED NOL1/NOP2/FMU SUN DOMAIN-CONTAINING"/>
    <property type="match status" value="1"/>
</dbReference>
<dbReference type="PRINTS" id="PR02008">
    <property type="entry name" value="RCMTFAMILY"/>
</dbReference>
<dbReference type="GO" id="GO:0003723">
    <property type="term" value="F:RNA binding"/>
    <property type="evidence" value="ECO:0007669"/>
    <property type="project" value="UniProtKB-UniRule"/>
</dbReference>
<keyword evidence="8" id="KW-1185">Reference proteome</keyword>
<dbReference type="Gene3D" id="3.40.50.150">
    <property type="entry name" value="Vaccinia Virus protein VP39"/>
    <property type="match status" value="1"/>
</dbReference>
<dbReference type="InterPro" id="IPR001678">
    <property type="entry name" value="MeTrfase_RsmB-F_NOP2_dom"/>
</dbReference>
<feature type="binding site" evidence="5">
    <location>
        <position position="264"/>
    </location>
    <ligand>
        <name>S-adenosyl-L-methionine</name>
        <dbReference type="ChEBI" id="CHEBI:59789"/>
    </ligand>
</feature>
<dbReference type="Pfam" id="PF22458">
    <property type="entry name" value="RsmF-B_ferredox"/>
    <property type="match status" value="1"/>
</dbReference>
<dbReference type="PANTHER" id="PTHR22807:SF53">
    <property type="entry name" value="RIBOSOMAL RNA SMALL SUBUNIT METHYLTRANSFERASE B-RELATED"/>
    <property type="match status" value="1"/>
</dbReference>
<dbReference type="EMBL" id="FMWG01000003">
    <property type="protein sequence ID" value="SCZ58439.1"/>
    <property type="molecule type" value="Genomic_DNA"/>
</dbReference>
<sequence>MGGLVYISFAEWNKHMTPAARLQAAIEILDRVIAGAAAEQALTSWARASRFAGSKDRAAVRDHVFTALRCWRSHAALGGAETGRGLMLGAVREAGADPALMFTGDGYGPSRLTGDESVARTPRMTAAEENDLPDWIWPMFSDSLGADATAAAQALRHRAPVHLRVNLRASDVADAQSQLAEEGIVTERLSIAPAALNVSEGARKIRNSKAYTSGVVELQDAASQAVVEALPLRAGLRVLDYCAGGGGKSLAIAAHADCQVYAHDIDWNRMKDLSPRAERAGVQIELLRTAELSAQAPFDIVFCDAPCSGSGSWRRAPEGKWRLTAERLAAVVETQAEVLQQTAQLVAVDGVLAYATCSMLDVENENQVTRFLQSNPEWQKTLSKRWLVQDGADGFFVALLKRHS</sequence>
<dbReference type="Proteomes" id="UP000198767">
    <property type="component" value="Unassembled WGS sequence"/>
</dbReference>
<evidence type="ECO:0000256" key="1">
    <source>
        <dbReference type="ARBA" id="ARBA00022603"/>
    </source>
</evidence>
<dbReference type="GO" id="GO:0001510">
    <property type="term" value="P:RNA methylation"/>
    <property type="evidence" value="ECO:0007669"/>
    <property type="project" value="InterPro"/>
</dbReference>
<evidence type="ECO:0000256" key="5">
    <source>
        <dbReference type="PROSITE-ProRule" id="PRU01023"/>
    </source>
</evidence>
<dbReference type="Pfam" id="PF01189">
    <property type="entry name" value="Methyltr_RsmB-F"/>
    <property type="match status" value="1"/>
</dbReference>
<reference evidence="7 8" key="1">
    <citation type="submission" date="2016-10" db="EMBL/GenBank/DDBJ databases">
        <authorList>
            <person name="de Groot N.N."/>
        </authorList>
    </citation>
    <scope>NUCLEOTIDE SEQUENCE [LARGE SCALE GENOMIC DNA]</scope>
    <source>
        <strain evidence="7 8">U95</strain>
    </source>
</reference>
<protein>
    <submittedName>
        <fullName evidence="7">16S rRNA (Cytosine967-C5)-methyltransferase</fullName>
    </submittedName>
</protein>
<organism evidence="7 8">
    <name type="scientific">Epibacterium ulvae</name>
    <dbReference type="NCBI Taxonomy" id="1156985"/>
    <lineage>
        <taxon>Bacteria</taxon>
        <taxon>Pseudomonadati</taxon>
        <taxon>Pseudomonadota</taxon>
        <taxon>Alphaproteobacteria</taxon>
        <taxon>Rhodobacterales</taxon>
        <taxon>Roseobacteraceae</taxon>
        <taxon>Epibacterium</taxon>
    </lineage>
</organism>
<dbReference type="PROSITE" id="PS51686">
    <property type="entry name" value="SAM_MT_RSMB_NOP"/>
    <property type="match status" value="1"/>
</dbReference>
<comment type="similarity">
    <text evidence="5">Belongs to the class I-like SAM-binding methyltransferase superfamily. RsmB/NOP family.</text>
</comment>
<accession>A0A1G5QAZ7</accession>
<evidence type="ECO:0000256" key="4">
    <source>
        <dbReference type="ARBA" id="ARBA00022884"/>
    </source>
</evidence>
<dbReference type="SUPFAM" id="SSF53335">
    <property type="entry name" value="S-adenosyl-L-methionine-dependent methyltransferases"/>
    <property type="match status" value="1"/>
</dbReference>
<dbReference type="CDD" id="cd02440">
    <property type="entry name" value="AdoMet_MTases"/>
    <property type="match status" value="1"/>
</dbReference>
<evidence type="ECO:0000313" key="7">
    <source>
        <dbReference type="EMBL" id="SCZ58439.1"/>
    </source>
</evidence>
<dbReference type="AlphaFoldDB" id="A0A1G5QAZ7"/>
<keyword evidence="4 5" id="KW-0694">RNA-binding</keyword>
<dbReference type="STRING" id="1156985.SAMN04488118_103294"/>
<keyword evidence="1 5" id="KW-0489">Methyltransferase</keyword>
<evidence type="ECO:0000313" key="8">
    <source>
        <dbReference type="Proteomes" id="UP000198767"/>
    </source>
</evidence>
<evidence type="ECO:0000256" key="3">
    <source>
        <dbReference type="ARBA" id="ARBA00022691"/>
    </source>
</evidence>